<evidence type="ECO:0000256" key="1">
    <source>
        <dbReference type="ARBA" id="ARBA00004308"/>
    </source>
</evidence>
<dbReference type="GO" id="GO:0030123">
    <property type="term" value="C:AP-3 adaptor complex"/>
    <property type="evidence" value="ECO:0007669"/>
    <property type="project" value="InterPro"/>
</dbReference>
<evidence type="ECO:0000256" key="3">
    <source>
        <dbReference type="ARBA" id="ARBA00022448"/>
    </source>
</evidence>
<dbReference type="InterPro" id="IPR017105">
    <property type="entry name" value="AP3_complex_dsu"/>
</dbReference>
<accession>A0AAU9IMV3</accession>
<dbReference type="InterPro" id="IPR002553">
    <property type="entry name" value="Clathrin/coatomer_adapt-like_N"/>
</dbReference>
<evidence type="ECO:0000256" key="4">
    <source>
        <dbReference type="ARBA" id="ARBA00022737"/>
    </source>
</evidence>
<name>A0AAU9IMV3_9CILI</name>
<dbReference type="PANTHER" id="PTHR22781">
    <property type="entry name" value="DELTA ADAPTIN-RELATED"/>
    <property type="match status" value="1"/>
</dbReference>
<keyword evidence="6" id="KW-0472">Membrane</keyword>
<comment type="caution">
    <text evidence="9">The sequence shown here is derived from an EMBL/GenBank/DDBJ whole genome shotgun (WGS) entry which is preliminary data.</text>
</comment>
<keyword evidence="3" id="KW-0813">Transport</keyword>
<proteinExistence type="inferred from homology"/>
<feature type="domain" description="Clathrin/coatomer adaptor adaptin-like N-terminal" evidence="8">
    <location>
        <begin position="28"/>
        <end position="551"/>
    </location>
</feature>
<sequence>MFSRNSVDVIKGLRKGKVDRTAFLTTVFSEIKEEVKSSDLVVKTNAIKKLFVLSLEGYDMEWAAFHVLEVMSSTKFSQKRMGFLAASNCFKSTSDILTLATNVFRREFVAANHLDTCIAVNCLCNIINSFMSTELLNDCVTLLNASKPDLRKKVCLLFFKIFFNNPDAVPQMFERVAEKLQDENIGVKVATVNTILEISRINPKCALFTAKALFDLLTTTKNNWMIIKLLKTMVELTKVEPRLIKRLIDPLKTLLQSTPAKSVEYEIIRTIISSFYENEELVILAMSKLQGFLDSNDPNLKYLGLSGLQEMIKKHPNIAYEYNHFIVEALQSKDLTIRLRALSLLRLTTSKQNLCDIIGEIVKEIQKSENSDIKEELFSTGLYLLSKENYDLVEDFKWMFMILGAFLKLKTSKYEGQLSSIMLDVVIRVEQLRSEAAELAIDTLQDFESLKSEKCEALNALLFIIGEFGDTLSRENQENALELVLRDRWKILNFPESVHNALTAATFKLLVKIKEINPNLKEEIQAKLEERSKQVDFMESQERSLLYINILANLTDEEKTKLGSLITCLSPVPSYAQAMVFAPESLLVPIEIDENEIQTRNEDGSVTYHYFRDEDFIPPDILSEEERKKRRSELKLKQKEDPFYLQSNKNSQSAKKKGKGKKKLKKKTEEIKEENKEEEKEEIKQEISVPKPSTDKKYTVMKDPVLGNN</sequence>
<protein>
    <recommendedName>
        <fullName evidence="8">Clathrin/coatomer adaptor adaptin-like N-terminal domain-containing protein</fullName>
    </recommendedName>
</protein>
<dbReference type="Proteomes" id="UP001162131">
    <property type="component" value="Unassembled WGS sequence"/>
</dbReference>
<keyword evidence="5" id="KW-0653">Protein transport</keyword>
<dbReference type="GO" id="GO:0006896">
    <property type="term" value="P:Golgi to vacuole transport"/>
    <property type="evidence" value="ECO:0007669"/>
    <property type="project" value="TreeGrafter"/>
</dbReference>
<feature type="compositionally biased region" description="Basic and acidic residues" evidence="7">
    <location>
        <begin position="667"/>
        <end position="685"/>
    </location>
</feature>
<evidence type="ECO:0000256" key="5">
    <source>
        <dbReference type="ARBA" id="ARBA00022927"/>
    </source>
</evidence>
<keyword evidence="4" id="KW-0677">Repeat</keyword>
<comment type="similarity">
    <text evidence="2">Belongs to the adaptor complexes large subunit family.</text>
</comment>
<dbReference type="PANTHER" id="PTHR22781:SF12">
    <property type="entry name" value="AP-3 COMPLEX SUBUNIT DELTA-1"/>
    <property type="match status" value="1"/>
</dbReference>
<dbReference type="AlphaFoldDB" id="A0AAU9IMV3"/>
<dbReference type="EMBL" id="CAJZBQ010000017">
    <property type="protein sequence ID" value="CAG9316910.1"/>
    <property type="molecule type" value="Genomic_DNA"/>
</dbReference>
<dbReference type="GO" id="GO:0006623">
    <property type="term" value="P:protein targeting to vacuole"/>
    <property type="evidence" value="ECO:0007669"/>
    <property type="project" value="TreeGrafter"/>
</dbReference>
<feature type="compositionally biased region" description="Basic and acidic residues" evidence="7">
    <location>
        <begin position="633"/>
        <end position="642"/>
    </location>
</feature>
<dbReference type="SUPFAM" id="SSF48371">
    <property type="entry name" value="ARM repeat"/>
    <property type="match status" value="1"/>
</dbReference>
<keyword evidence="10" id="KW-1185">Reference proteome</keyword>
<dbReference type="Gene3D" id="1.25.10.10">
    <property type="entry name" value="Leucine-rich Repeat Variant"/>
    <property type="match status" value="1"/>
</dbReference>
<feature type="compositionally biased region" description="Basic residues" evidence="7">
    <location>
        <begin position="654"/>
        <end position="666"/>
    </location>
</feature>
<evidence type="ECO:0000256" key="7">
    <source>
        <dbReference type="SAM" id="MobiDB-lite"/>
    </source>
</evidence>
<dbReference type="InterPro" id="IPR011989">
    <property type="entry name" value="ARM-like"/>
</dbReference>
<comment type="subcellular location">
    <subcellularLocation>
        <location evidence="1">Endomembrane system</location>
    </subcellularLocation>
</comment>
<evidence type="ECO:0000259" key="8">
    <source>
        <dbReference type="Pfam" id="PF01602"/>
    </source>
</evidence>
<organism evidence="9 10">
    <name type="scientific">Blepharisma stoltei</name>
    <dbReference type="NCBI Taxonomy" id="1481888"/>
    <lineage>
        <taxon>Eukaryota</taxon>
        <taxon>Sar</taxon>
        <taxon>Alveolata</taxon>
        <taxon>Ciliophora</taxon>
        <taxon>Postciliodesmatophora</taxon>
        <taxon>Heterotrichea</taxon>
        <taxon>Heterotrichida</taxon>
        <taxon>Blepharismidae</taxon>
        <taxon>Blepharisma</taxon>
    </lineage>
</organism>
<feature type="region of interest" description="Disordered" evidence="7">
    <location>
        <begin position="622"/>
        <end position="709"/>
    </location>
</feature>
<dbReference type="InterPro" id="IPR016024">
    <property type="entry name" value="ARM-type_fold"/>
</dbReference>
<evidence type="ECO:0000256" key="2">
    <source>
        <dbReference type="ARBA" id="ARBA00006613"/>
    </source>
</evidence>
<gene>
    <name evidence="9" type="ORF">BSTOLATCC_MIC17542</name>
</gene>
<evidence type="ECO:0000313" key="9">
    <source>
        <dbReference type="EMBL" id="CAG9316910.1"/>
    </source>
</evidence>
<reference evidence="9" key="1">
    <citation type="submission" date="2021-09" db="EMBL/GenBank/DDBJ databases">
        <authorList>
            <consortium name="AG Swart"/>
            <person name="Singh M."/>
            <person name="Singh A."/>
            <person name="Seah K."/>
            <person name="Emmerich C."/>
        </authorList>
    </citation>
    <scope>NUCLEOTIDE SEQUENCE</scope>
    <source>
        <strain evidence="9">ATCC30299</strain>
    </source>
</reference>
<evidence type="ECO:0000313" key="10">
    <source>
        <dbReference type="Proteomes" id="UP001162131"/>
    </source>
</evidence>
<dbReference type="Pfam" id="PF01602">
    <property type="entry name" value="Adaptin_N"/>
    <property type="match status" value="1"/>
</dbReference>
<evidence type="ECO:0000256" key="6">
    <source>
        <dbReference type="ARBA" id="ARBA00023136"/>
    </source>
</evidence>
<dbReference type="GO" id="GO:0010008">
    <property type="term" value="C:endosome membrane"/>
    <property type="evidence" value="ECO:0007669"/>
    <property type="project" value="TreeGrafter"/>
</dbReference>